<evidence type="ECO:0000256" key="17">
    <source>
        <dbReference type="ARBA" id="ARBA00075247"/>
    </source>
</evidence>
<keyword evidence="11" id="KW-0106">Calcium</keyword>
<evidence type="ECO:0000313" key="19">
    <source>
        <dbReference type="EMBL" id="KKB53468.1"/>
    </source>
</evidence>
<name>A0A0F5J6S4_9BACT</name>
<dbReference type="PIRSF" id="PIRSF000243">
    <property type="entry name" value="Cyt_c552"/>
    <property type="match status" value="1"/>
</dbReference>
<dbReference type="EC" id="1.7.2.2" evidence="5"/>
<feature type="transmembrane region" description="Helical" evidence="18">
    <location>
        <begin position="12"/>
        <end position="30"/>
    </location>
</feature>
<evidence type="ECO:0000256" key="12">
    <source>
        <dbReference type="ARBA" id="ARBA00022982"/>
    </source>
</evidence>
<comment type="caution">
    <text evidence="19">The sequence shown here is derived from an EMBL/GenBank/DDBJ whole genome shotgun (WGS) entry which is preliminary data.</text>
</comment>
<dbReference type="Gene3D" id="1.20.140.10">
    <property type="entry name" value="Butyryl-CoA Dehydrogenase, subunit A, domain 3"/>
    <property type="match status" value="1"/>
</dbReference>
<gene>
    <name evidence="19" type="ORF">HMPREF1535_03009</name>
</gene>
<keyword evidence="13" id="KW-0560">Oxidoreductase</keyword>
<evidence type="ECO:0000256" key="13">
    <source>
        <dbReference type="ARBA" id="ARBA00023002"/>
    </source>
</evidence>
<protein>
    <recommendedName>
        <fullName evidence="16">Cytochrome c-552</fullName>
        <ecNumber evidence="5">1.7.2.2</ecNumber>
    </recommendedName>
    <alternativeName>
        <fullName evidence="17">Ammonia-forming cytochrome c nitrite reductase</fullName>
    </alternativeName>
</protein>
<evidence type="ECO:0000256" key="1">
    <source>
        <dbReference type="ARBA" id="ARBA00001926"/>
    </source>
</evidence>
<comment type="pathway">
    <text evidence="3">Nitrogen metabolism; nitrate reduction (assimilation).</text>
</comment>
<keyword evidence="14" id="KW-0408">Iron</keyword>
<evidence type="ECO:0000256" key="9">
    <source>
        <dbReference type="ARBA" id="ARBA00022729"/>
    </source>
</evidence>
<dbReference type="AlphaFoldDB" id="A0A0F5J6S4"/>
<dbReference type="Gene3D" id="1.10.1130.10">
    <property type="entry name" value="Flavocytochrome C3, Chain A"/>
    <property type="match status" value="1"/>
</dbReference>
<evidence type="ECO:0000256" key="4">
    <source>
        <dbReference type="ARBA" id="ARBA00009288"/>
    </source>
</evidence>
<accession>A0A0F5J6S4</accession>
<dbReference type="PANTHER" id="PTHR30633:SF0">
    <property type="entry name" value="CYTOCHROME C-552"/>
    <property type="match status" value="1"/>
</dbReference>
<dbReference type="PANTHER" id="PTHR30633">
    <property type="entry name" value="CYTOCHROME C-552 RESPIRATORY NITRITE REDUCTASE"/>
    <property type="match status" value="1"/>
</dbReference>
<evidence type="ECO:0000256" key="18">
    <source>
        <dbReference type="SAM" id="Phobius"/>
    </source>
</evidence>
<comment type="catalytic activity">
    <reaction evidence="15">
        <text>6 Fe(III)-[cytochrome c] + NH4(+) + 2 H2O = 6 Fe(II)-[cytochrome c] + nitrite + 8 H(+)</text>
        <dbReference type="Rhea" id="RHEA:13089"/>
        <dbReference type="Rhea" id="RHEA-COMP:10350"/>
        <dbReference type="Rhea" id="RHEA-COMP:14399"/>
        <dbReference type="ChEBI" id="CHEBI:15377"/>
        <dbReference type="ChEBI" id="CHEBI:15378"/>
        <dbReference type="ChEBI" id="CHEBI:16301"/>
        <dbReference type="ChEBI" id="CHEBI:28938"/>
        <dbReference type="ChEBI" id="CHEBI:29033"/>
        <dbReference type="ChEBI" id="CHEBI:29034"/>
        <dbReference type="EC" id="1.7.2.2"/>
    </reaction>
</comment>
<dbReference type="STRING" id="927665.HMPREF1535_03009"/>
<evidence type="ECO:0000256" key="6">
    <source>
        <dbReference type="ARBA" id="ARBA00022448"/>
    </source>
</evidence>
<dbReference type="Pfam" id="PF02335">
    <property type="entry name" value="Cytochrom_C552"/>
    <property type="match status" value="1"/>
</dbReference>
<sequence length="495" mass="56720">MKKTLGVGYLKVLLLAIVIAILIVTTRYSYVNRGEIIFIDEVENGGTEDPLQANELNLSNSYEYKSWKNTADTTFKSLYNGNQAEDILAMRPEMVILWAGYGFSKSYLSPRGHMYAIEDLYHSLRTGAPRKANEGPQPASCWACKSLDVPRLIDEVGSDGFYKKKWYDWGSEVVNPVGCGDCHDPESMDLRVPRQFLIDALKREGDPIEDASDRRMRSLVCAQCHAEYYLKGENKEVVLPWDSGYTVEAIENYYDKIGFSDYVNKLSRTPMLKAQHPDFELAQMGIHARRGVSCGECHMPYVEEELRSYNNHHIQSPLAMIEKTCQTCHHESAEVLRQDVYTRQNKAMELRNKLEKELAKAHIEAQFAWDRGAADNQMEPVLKLLRQAQWRWDFAIASHGAAFHAPQEVQRILGDGLYKTMQARLVIKDVLNKHGYNQEVPMPDISTKKKAQKYIGLDMKSELAAKDEFLKTVIPEWTKEAKANKRFIEEYRVAR</sequence>
<dbReference type="GO" id="GO:0030288">
    <property type="term" value="C:outer membrane-bounded periplasmic space"/>
    <property type="evidence" value="ECO:0007669"/>
    <property type="project" value="TreeGrafter"/>
</dbReference>
<keyword evidence="18" id="KW-0812">Transmembrane</keyword>
<evidence type="ECO:0000313" key="20">
    <source>
        <dbReference type="Proteomes" id="UP000033047"/>
    </source>
</evidence>
<keyword evidence="9" id="KW-0732">Signal</keyword>
<comment type="subcellular location">
    <subcellularLocation>
        <location evidence="2">Periplasm</location>
    </subcellularLocation>
</comment>
<keyword evidence="10" id="KW-0574">Periplasm</keyword>
<evidence type="ECO:0000256" key="8">
    <source>
        <dbReference type="ARBA" id="ARBA00022723"/>
    </source>
</evidence>
<dbReference type="InterPro" id="IPR003321">
    <property type="entry name" value="Cyt_c552"/>
</dbReference>
<dbReference type="HOGENOM" id="CLU_035040_1_0_10"/>
<comment type="similarity">
    <text evidence="4">Belongs to the cytochrome c-552 family.</text>
</comment>
<comment type="cofactor">
    <cofactor evidence="1">
        <name>heme c</name>
        <dbReference type="ChEBI" id="CHEBI:61717"/>
    </cofactor>
</comment>
<evidence type="ECO:0000256" key="14">
    <source>
        <dbReference type="ARBA" id="ARBA00023004"/>
    </source>
</evidence>
<evidence type="ECO:0000256" key="15">
    <source>
        <dbReference type="ARBA" id="ARBA00049131"/>
    </source>
</evidence>
<dbReference type="FunFam" id="1.20.140.10:FF:000014">
    <property type="entry name" value="Cytochrome c-552"/>
    <property type="match status" value="1"/>
</dbReference>
<keyword evidence="18" id="KW-1133">Transmembrane helix</keyword>
<dbReference type="EMBL" id="AQHV01000014">
    <property type="protein sequence ID" value="KKB53468.1"/>
    <property type="molecule type" value="Genomic_DNA"/>
</dbReference>
<evidence type="ECO:0000256" key="16">
    <source>
        <dbReference type="ARBA" id="ARBA00070461"/>
    </source>
</evidence>
<evidence type="ECO:0000256" key="10">
    <source>
        <dbReference type="ARBA" id="ARBA00022764"/>
    </source>
</evidence>
<evidence type="ECO:0000256" key="11">
    <source>
        <dbReference type="ARBA" id="ARBA00022837"/>
    </source>
</evidence>
<dbReference type="InterPro" id="IPR036280">
    <property type="entry name" value="Multihaem_cyt_sf"/>
</dbReference>
<dbReference type="NCBIfam" id="NF008339">
    <property type="entry name" value="PRK11125.1"/>
    <property type="match status" value="1"/>
</dbReference>
<dbReference type="SUPFAM" id="SSF48695">
    <property type="entry name" value="Multiheme cytochromes"/>
    <property type="match status" value="1"/>
</dbReference>
<evidence type="ECO:0000256" key="2">
    <source>
        <dbReference type="ARBA" id="ARBA00004418"/>
    </source>
</evidence>
<keyword evidence="8" id="KW-0479">Metal-binding</keyword>
<organism evidence="19 20">
    <name type="scientific">Parabacteroides goldsteinii DSM 19448 = WAL 12034</name>
    <dbReference type="NCBI Taxonomy" id="927665"/>
    <lineage>
        <taxon>Bacteria</taxon>
        <taxon>Pseudomonadati</taxon>
        <taxon>Bacteroidota</taxon>
        <taxon>Bacteroidia</taxon>
        <taxon>Bacteroidales</taxon>
        <taxon>Tannerellaceae</taxon>
        <taxon>Parabacteroides</taxon>
    </lineage>
</organism>
<keyword evidence="18" id="KW-0472">Membrane</keyword>
<dbReference type="Proteomes" id="UP000033047">
    <property type="component" value="Unassembled WGS sequence"/>
</dbReference>
<evidence type="ECO:0000256" key="5">
    <source>
        <dbReference type="ARBA" id="ARBA00011887"/>
    </source>
</evidence>
<dbReference type="GO" id="GO:0042279">
    <property type="term" value="F:nitrite reductase (cytochrome, ammonia-forming) activity"/>
    <property type="evidence" value="ECO:0007669"/>
    <property type="project" value="UniProtKB-EC"/>
</dbReference>
<evidence type="ECO:0000256" key="7">
    <source>
        <dbReference type="ARBA" id="ARBA00022617"/>
    </source>
</evidence>
<dbReference type="RefSeq" id="WP_046146712.1">
    <property type="nucleotide sequence ID" value="NZ_KQ033913.1"/>
</dbReference>
<dbReference type="GO" id="GO:0019645">
    <property type="term" value="P:anaerobic electron transport chain"/>
    <property type="evidence" value="ECO:0007669"/>
    <property type="project" value="TreeGrafter"/>
</dbReference>
<dbReference type="PATRIC" id="fig|927665.4.peg.3092"/>
<evidence type="ECO:0000256" key="3">
    <source>
        <dbReference type="ARBA" id="ARBA00005096"/>
    </source>
</evidence>
<dbReference type="GO" id="GO:0020037">
    <property type="term" value="F:heme binding"/>
    <property type="evidence" value="ECO:0007669"/>
    <property type="project" value="TreeGrafter"/>
</dbReference>
<dbReference type="GO" id="GO:0046872">
    <property type="term" value="F:metal ion binding"/>
    <property type="evidence" value="ECO:0007669"/>
    <property type="project" value="UniProtKB-KW"/>
</dbReference>
<dbReference type="CDD" id="cd00548">
    <property type="entry name" value="NrfA-like"/>
    <property type="match status" value="1"/>
</dbReference>
<keyword evidence="7" id="KW-0349">Heme</keyword>
<proteinExistence type="inferred from homology"/>
<keyword evidence="6" id="KW-0813">Transport</keyword>
<reference evidence="19 20" key="1">
    <citation type="submission" date="2013-04" db="EMBL/GenBank/DDBJ databases">
        <title>The Genome Sequence of Parabacteroides goldsteinii DSM 19448.</title>
        <authorList>
            <consortium name="The Broad Institute Genomics Platform"/>
            <person name="Earl A."/>
            <person name="Ward D."/>
            <person name="Feldgarden M."/>
            <person name="Gevers D."/>
            <person name="Martens E."/>
            <person name="Sakamoto M."/>
            <person name="Benno Y."/>
            <person name="Song Y."/>
            <person name="Liu C."/>
            <person name="Lee J."/>
            <person name="Bolanos M."/>
            <person name="Vaisanen M.L."/>
            <person name="Finegold S.M."/>
            <person name="Walker B."/>
            <person name="Young S."/>
            <person name="Zeng Q."/>
            <person name="Gargeya S."/>
            <person name="Fitzgerald M."/>
            <person name="Haas B."/>
            <person name="Abouelleil A."/>
            <person name="Allen A.W."/>
            <person name="Alvarado L."/>
            <person name="Arachchi H.M."/>
            <person name="Berlin A.M."/>
            <person name="Chapman S.B."/>
            <person name="Gainer-Dewar J."/>
            <person name="Goldberg J."/>
            <person name="Griggs A."/>
            <person name="Gujja S."/>
            <person name="Hansen M."/>
            <person name="Howarth C."/>
            <person name="Imamovic A."/>
            <person name="Ireland A."/>
            <person name="Larimer J."/>
            <person name="McCowan C."/>
            <person name="Murphy C."/>
            <person name="Pearson M."/>
            <person name="Poon T.W."/>
            <person name="Priest M."/>
            <person name="Roberts A."/>
            <person name="Saif S."/>
            <person name="Shea T."/>
            <person name="Sisk P."/>
            <person name="Sykes S."/>
            <person name="Wortman J."/>
            <person name="Nusbaum C."/>
            <person name="Birren B."/>
        </authorList>
    </citation>
    <scope>NUCLEOTIDE SEQUENCE [LARGE SCALE GENOMIC DNA]</scope>
    <source>
        <strain evidence="19 20">DSM 19448</strain>
    </source>
</reference>
<keyword evidence="12" id="KW-0249">Electron transport</keyword>